<comment type="caution">
    <text evidence="2">The sequence shown here is derived from an EMBL/GenBank/DDBJ whole genome shotgun (WGS) entry which is preliminary data.</text>
</comment>
<dbReference type="InterPro" id="IPR039561">
    <property type="entry name" value="Peptidase_M15C"/>
</dbReference>
<dbReference type="Pfam" id="PF13539">
    <property type="entry name" value="Peptidase_M15_4"/>
    <property type="match status" value="1"/>
</dbReference>
<evidence type="ECO:0000313" key="3">
    <source>
        <dbReference type="Proteomes" id="UP001254257"/>
    </source>
</evidence>
<evidence type="ECO:0000313" key="2">
    <source>
        <dbReference type="EMBL" id="MDU0343734.1"/>
    </source>
</evidence>
<name>A0ABU3SG10_9HYPH</name>
<gene>
    <name evidence="2" type="ORF">RKE40_27950</name>
</gene>
<reference evidence="2 3" key="1">
    <citation type="submission" date="2023-09" db="EMBL/GenBank/DDBJ databases">
        <title>Whole genome shotgun sequencing (WGS) of Bosea sp. ZW T0_25, isolated from stored onions (Allium cepa).</title>
        <authorList>
            <person name="Stoll D.A."/>
            <person name="Huch M."/>
        </authorList>
    </citation>
    <scope>NUCLEOTIDE SEQUENCE [LARGE SCALE GENOMIC DNA]</scope>
    <source>
        <strain evidence="2 3">ZW T0_25</strain>
    </source>
</reference>
<accession>A0ABU3SG10</accession>
<protein>
    <submittedName>
        <fullName evidence="2">M15 family metallopeptidase</fullName>
    </submittedName>
</protein>
<feature type="domain" description="Peptidase M15C" evidence="1">
    <location>
        <begin position="96"/>
        <end position="161"/>
    </location>
</feature>
<dbReference type="SUPFAM" id="SSF55166">
    <property type="entry name" value="Hedgehog/DD-peptidase"/>
    <property type="match status" value="1"/>
</dbReference>
<dbReference type="InterPro" id="IPR009045">
    <property type="entry name" value="Zn_M74/Hedgehog-like"/>
</dbReference>
<keyword evidence="3" id="KW-1185">Reference proteome</keyword>
<sequence>MADTAHGQARHPVAEVYSKIPAYDEYGRDQISMFRAWNPDPIANHRANLKAIDPVLARIVVNAQAALPDLRFVIGSGWRDRAKQRQAVLWGWSLTRNTAHRSGRAVDLWPLDDRGHIVFDAALQNRIAAAMKTAASRAGVSISWGGHFRGYSRQDRSHFEINRLRRP</sequence>
<dbReference type="RefSeq" id="WP_316021432.1">
    <property type="nucleotide sequence ID" value="NZ_JAWDID010000082.1"/>
</dbReference>
<proteinExistence type="predicted"/>
<organism evidence="2 3">
    <name type="scientific">Bosea rubneri</name>
    <dbReference type="NCBI Taxonomy" id="3075434"/>
    <lineage>
        <taxon>Bacteria</taxon>
        <taxon>Pseudomonadati</taxon>
        <taxon>Pseudomonadota</taxon>
        <taxon>Alphaproteobacteria</taxon>
        <taxon>Hyphomicrobiales</taxon>
        <taxon>Boseaceae</taxon>
        <taxon>Bosea</taxon>
    </lineage>
</organism>
<dbReference type="Proteomes" id="UP001254257">
    <property type="component" value="Unassembled WGS sequence"/>
</dbReference>
<dbReference type="EMBL" id="JAWDID010000082">
    <property type="protein sequence ID" value="MDU0343734.1"/>
    <property type="molecule type" value="Genomic_DNA"/>
</dbReference>
<dbReference type="Gene3D" id="3.30.1380.10">
    <property type="match status" value="1"/>
</dbReference>
<evidence type="ECO:0000259" key="1">
    <source>
        <dbReference type="Pfam" id="PF13539"/>
    </source>
</evidence>